<dbReference type="EMBL" id="CP001669">
    <property type="protein sequence ID" value="AFZ80065.1"/>
    <property type="molecule type" value="Genomic_DNA"/>
</dbReference>
<feature type="compositionally biased region" description="Polar residues" evidence="1">
    <location>
        <begin position="493"/>
        <end position="512"/>
    </location>
</feature>
<feature type="compositionally biased region" description="Polar residues" evidence="1">
    <location>
        <begin position="155"/>
        <end position="171"/>
    </location>
</feature>
<evidence type="ECO:0000313" key="4">
    <source>
        <dbReference type="Proteomes" id="UP000031512"/>
    </source>
</evidence>
<evidence type="ECO:0008006" key="5">
    <source>
        <dbReference type="Google" id="ProtNLM"/>
    </source>
</evidence>
<evidence type="ECO:0000256" key="2">
    <source>
        <dbReference type="SAM" id="SignalP"/>
    </source>
</evidence>
<dbReference type="RefSeq" id="XP_004829731.1">
    <property type="nucleotide sequence ID" value="XM_004829674.1"/>
</dbReference>
<proteinExistence type="predicted"/>
<organism evidence="3 4">
    <name type="scientific">Theileria equi strain WA</name>
    <dbReference type="NCBI Taxonomy" id="1537102"/>
    <lineage>
        <taxon>Eukaryota</taxon>
        <taxon>Sar</taxon>
        <taxon>Alveolata</taxon>
        <taxon>Apicomplexa</taxon>
        <taxon>Aconoidasida</taxon>
        <taxon>Piroplasmida</taxon>
        <taxon>Theileriidae</taxon>
        <taxon>Theileria</taxon>
    </lineage>
</organism>
<feature type="compositionally biased region" description="Polar residues" evidence="1">
    <location>
        <begin position="194"/>
        <end position="221"/>
    </location>
</feature>
<evidence type="ECO:0000256" key="1">
    <source>
        <dbReference type="SAM" id="MobiDB-lite"/>
    </source>
</evidence>
<dbReference type="Proteomes" id="UP000031512">
    <property type="component" value="Chromosome 1"/>
</dbReference>
<name>L0AWY1_THEEQ</name>
<keyword evidence="2" id="KW-0732">Signal</keyword>
<dbReference type="Pfam" id="PF04385">
    <property type="entry name" value="FAINT"/>
    <property type="match status" value="2"/>
</dbReference>
<feature type="compositionally biased region" description="Polar residues" evidence="1">
    <location>
        <begin position="242"/>
        <end position="268"/>
    </location>
</feature>
<feature type="compositionally biased region" description="Basic and acidic residues" evidence="1">
    <location>
        <begin position="226"/>
        <end position="239"/>
    </location>
</feature>
<dbReference type="AlphaFoldDB" id="L0AWY1"/>
<evidence type="ECO:0000313" key="3">
    <source>
        <dbReference type="EMBL" id="AFZ80065.1"/>
    </source>
</evidence>
<gene>
    <name evidence="3" type="ORF">BEWA_029150</name>
</gene>
<feature type="region of interest" description="Disordered" evidence="1">
    <location>
        <begin position="147"/>
        <end position="270"/>
    </location>
</feature>
<protein>
    <recommendedName>
        <fullName evidence="5">Signal peptide containing protein</fullName>
    </recommendedName>
</protein>
<dbReference type="GeneID" id="15807010"/>
<dbReference type="InterPro" id="IPR007480">
    <property type="entry name" value="DUF529"/>
</dbReference>
<reference evidence="3 4" key="1">
    <citation type="journal article" date="2012" name="BMC Genomics">
        <title>Comparative genomic analysis and phylogenetic position of Theileria equi.</title>
        <authorList>
            <person name="Kappmeyer L.S."/>
            <person name="Thiagarajan M."/>
            <person name="Herndon D.R."/>
            <person name="Ramsay J.D."/>
            <person name="Caler E."/>
            <person name="Djikeng A."/>
            <person name="Gillespie J.J."/>
            <person name="Lau A.O."/>
            <person name="Roalson E.H."/>
            <person name="Silva J.C."/>
            <person name="Silva M.G."/>
            <person name="Suarez C.E."/>
            <person name="Ueti M.W."/>
            <person name="Nene V.M."/>
            <person name="Mealey R.H."/>
            <person name="Knowles D.P."/>
            <person name="Brayton K.A."/>
        </authorList>
    </citation>
    <scope>NUCLEOTIDE SEQUENCE [LARGE SCALE GENOMIC DNA]</scope>
    <source>
        <strain evidence="3 4">WA</strain>
    </source>
</reference>
<sequence>MKIVYTLLAILIIKWARCGDSDGKGVVKGAEQQNPPGPTHSASSLTSKADASLFNVEDGEDNGFKILKLTAKEGVTAKSITYGKETVWEDKKKSCSSAVLYMDGEKPTLAVLVTRDKNNKQGTVYRYHDGKKWKNGKEKDYKKKLSELKKKVPKTHSTTESQQNTQAAQPTESKEASTEAHKDDNTTSDNTDTQSAEQAQGPLQTDGPTPQGVTNEASTGYNAAARPRDDSSSDFEIRYKVPNNSSGTPANTTDPASAKSNGGSTTATLDLGNPDISVCEVFNVRIKGIPARAYLVTHEVGANVVRQIMSNGKDVWIGRDTKPCLYCIAFLKDDKPNMIATSVKSGSIICQTLREYDDKEGWQLSLKDNDKKMNALKTVQGDITKFSLDISLAESNENCVVENYEDNSLKTRLYAPKNGKAINKITDSEKVIGTLNDSYTCYLCELYSKSNIRLLRVHTETDYDVYLCHYMNDGSGWKMIKEDEFGTKLGELRNSTIQPASAESKNANTQGPVTPPSK</sequence>
<feature type="compositionally biased region" description="Basic and acidic residues" evidence="1">
    <location>
        <begin position="172"/>
        <end position="185"/>
    </location>
</feature>
<keyword evidence="4" id="KW-1185">Reference proteome</keyword>
<feature type="signal peptide" evidence="2">
    <location>
        <begin position="1"/>
        <end position="18"/>
    </location>
</feature>
<accession>L0AWY1</accession>
<feature type="chain" id="PRO_5003939297" description="Signal peptide containing protein" evidence="2">
    <location>
        <begin position="19"/>
        <end position="518"/>
    </location>
</feature>
<dbReference type="KEGG" id="beq:BEWA_029150"/>
<feature type="region of interest" description="Disordered" evidence="1">
    <location>
        <begin position="26"/>
        <end position="46"/>
    </location>
</feature>
<feature type="region of interest" description="Disordered" evidence="1">
    <location>
        <begin position="491"/>
        <end position="518"/>
    </location>
</feature>
<dbReference type="VEuPathDB" id="PiroplasmaDB:BEWA_029150"/>